<feature type="non-terminal residue" evidence="2">
    <location>
        <position position="136"/>
    </location>
</feature>
<keyword evidence="1" id="KW-0472">Membrane</keyword>
<feature type="transmembrane region" description="Helical" evidence="1">
    <location>
        <begin position="45"/>
        <end position="75"/>
    </location>
</feature>
<gene>
    <name evidence="2" type="ORF">LCGC14_2731830</name>
</gene>
<evidence type="ECO:0000313" key="2">
    <source>
        <dbReference type="EMBL" id="KKK89562.1"/>
    </source>
</evidence>
<name>A0A0F8Z750_9ZZZZ</name>
<proteinExistence type="predicted"/>
<keyword evidence="1" id="KW-0812">Transmembrane</keyword>
<accession>A0A0F8Z750</accession>
<dbReference type="AlphaFoldDB" id="A0A0F8Z750"/>
<comment type="caution">
    <text evidence="2">The sequence shown here is derived from an EMBL/GenBank/DDBJ whole genome shotgun (WGS) entry which is preliminary data.</text>
</comment>
<evidence type="ECO:0000256" key="1">
    <source>
        <dbReference type="SAM" id="Phobius"/>
    </source>
</evidence>
<dbReference type="EMBL" id="LAZR01049471">
    <property type="protein sequence ID" value="KKK89562.1"/>
    <property type="molecule type" value="Genomic_DNA"/>
</dbReference>
<reference evidence="2" key="1">
    <citation type="journal article" date="2015" name="Nature">
        <title>Complex archaea that bridge the gap between prokaryotes and eukaryotes.</title>
        <authorList>
            <person name="Spang A."/>
            <person name="Saw J.H."/>
            <person name="Jorgensen S.L."/>
            <person name="Zaremba-Niedzwiedzka K."/>
            <person name="Martijn J."/>
            <person name="Lind A.E."/>
            <person name="van Eijk R."/>
            <person name="Schleper C."/>
            <person name="Guy L."/>
            <person name="Ettema T.J."/>
        </authorList>
    </citation>
    <scope>NUCLEOTIDE SEQUENCE</scope>
</reference>
<organism evidence="2">
    <name type="scientific">marine sediment metagenome</name>
    <dbReference type="NCBI Taxonomy" id="412755"/>
    <lineage>
        <taxon>unclassified sequences</taxon>
        <taxon>metagenomes</taxon>
        <taxon>ecological metagenomes</taxon>
    </lineage>
</organism>
<keyword evidence="1" id="KW-1133">Transmembrane helix</keyword>
<protein>
    <submittedName>
        <fullName evidence="2">Uncharacterized protein</fullName>
    </submittedName>
</protein>
<sequence>MAKFTASQPTLPTDAESVDSRFMRRPVKGIGAQISDTLTRPDTVMVVMLLSALIMLIMPWTFIFSALVATGYYIWAASRKYRLPFKAPINWGGTDYGAPKPGRPGQYATASGILYFGRDEQSLEELWIESGDARRQ</sequence>